<proteinExistence type="predicted"/>
<name>A0A2C6KWR3_9APIC</name>
<feature type="compositionally biased region" description="Basic and acidic residues" evidence="1">
    <location>
        <begin position="83"/>
        <end position="94"/>
    </location>
</feature>
<keyword evidence="3" id="KW-1185">Reference proteome</keyword>
<reference evidence="2 3" key="1">
    <citation type="journal article" date="2017" name="Int. J. Parasitol.">
        <title>The genome of the protozoan parasite Cystoisospora suis and a reverse vaccinology approach to identify vaccine candidates.</title>
        <authorList>
            <person name="Palmieri N."/>
            <person name="Shrestha A."/>
            <person name="Ruttkowski B."/>
            <person name="Beck T."/>
            <person name="Vogl C."/>
            <person name="Tomley F."/>
            <person name="Blake D.P."/>
            <person name="Joachim A."/>
        </authorList>
    </citation>
    <scope>NUCLEOTIDE SEQUENCE [LARGE SCALE GENOMIC DNA]</scope>
    <source>
        <strain evidence="2 3">Wien I</strain>
    </source>
</reference>
<comment type="caution">
    <text evidence="2">The sequence shown here is derived from an EMBL/GenBank/DDBJ whole genome shotgun (WGS) entry which is preliminary data.</text>
</comment>
<accession>A0A2C6KWR3</accession>
<feature type="compositionally biased region" description="Basic and acidic residues" evidence="1">
    <location>
        <begin position="27"/>
        <end position="39"/>
    </location>
</feature>
<dbReference type="GeneID" id="94428393"/>
<dbReference type="AlphaFoldDB" id="A0A2C6KWR3"/>
<organism evidence="2 3">
    <name type="scientific">Cystoisospora suis</name>
    <dbReference type="NCBI Taxonomy" id="483139"/>
    <lineage>
        <taxon>Eukaryota</taxon>
        <taxon>Sar</taxon>
        <taxon>Alveolata</taxon>
        <taxon>Apicomplexa</taxon>
        <taxon>Conoidasida</taxon>
        <taxon>Coccidia</taxon>
        <taxon>Eucoccidiorida</taxon>
        <taxon>Eimeriorina</taxon>
        <taxon>Sarcocystidae</taxon>
        <taxon>Cystoisospora</taxon>
    </lineage>
</organism>
<protein>
    <submittedName>
        <fullName evidence="2">Uncharacterized protein</fullName>
    </submittedName>
</protein>
<feature type="compositionally biased region" description="Low complexity" evidence="1">
    <location>
        <begin position="43"/>
        <end position="55"/>
    </location>
</feature>
<feature type="region of interest" description="Disordered" evidence="1">
    <location>
        <begin position="1"/>
        <end position="55"/>
    </location>
</feature>
<feature type="compositionally biased region" description="Basic residues" evidence="1">
    <location>
        <begin position="103"/>
        <end position="118"/>
    </location>
</feature>
<dbReference type="EMBL" id="MIGC01002396">
    <property type="protein sequence ID" value="PHJ21159.1"/>
    <property type="molecule type" value="Genomic_DNA"/>
</dbReference>
<dbReference type="Proteomes" id="UP000221165">
    <property type="component" value="Unassembled WGS sequence"/>
</dbReference>
<evidence type="ECO:0000313" key="2">
    <source>
        <dbReference type="EMBL" id="PHJ21159.1"/>
    </source>
</evidence>
<feature type="region of interest" description="Disordered" evidence="1">
    <location>
        <begin position="72"/>
        <end position="119"/>
    </location>
</feature>
<gene>
    <name evidence="2" type="ORF">CSUI_005001</name>
</gene>
<evidence type="ECO:0000256" key="1">
    <source>
        <dbReference type="SAM" id="MobiDB-lite"/>
    </source>
</evidence>
<dbReference type="RefSeq" id="XP_067922843.1">
    <property type="nucleotide sequence ID" value="XM_068065182.1"/>
</dbReference>
<feature type="non-terminal residue" evidence="2">
    <location>
        <position position="136"/>
    </location>
</feature>
<dbReference type="VEuPathDB" id="ToxoDB:CSUI_005001"/>
<feature type="compositionally biased region" description="Basic and acidic residues" evidence="1">
    <location>
        <begin position="1"/>
        <end position="10"/>
    </location>
</feature>
<sequence>MKEEEEKKEMSSSSFSPPSCTPLSPIKGEETEETSRRTENGASSPSFTSSPKSQSILRPFIPRLCLDRLQKNLSSSSSCESEAPDRDRPSRERTSCSSLLPDKRKRSTNPSKSTHKKISSCSSASFLSFSGSKEKK</sequence>
<evidence type="ECO:0000313" key="3">
    <source>
        <dbReference type="Proteomes" id="UP000221165"/>
    </source>
</evidence>